<keyword evidence="4" id="KW-1185">Reference proteome</keyword>
<feature type="coiled-coil region" evidence="1">
    <location>
        <begin position="66"/>
        <end position="93"/>
    </location>
</feature>
<feature type="region of interest" description="Disordered" evidence="2">
    <location>
        <begin position="465"/>
        <end position="543"/>
    </location>
</feature>
<evidence type="ECO:0000256" key="2">
    <source>
        <dbReference type="SAM" id="MobiDB-lite"/>
    </source>
</evidence>
<dbReference type="EnsemblMetazoa" id="PPA16075.1">
    <property type="protein sequence ID" value="PPA16075.1"/>
    <property type="gene ID" value="WBGene00105629"/>
</dbReference>
<reference evidence="4" key="1">
    <citation type="journal article" date="2008" name="Nat. Genet.">
        <title>The Pristionchus pacificus genome provides a unique perspective on nematode lifestyle and parasitism.</title>
        <authorList>
            <person name="Dieterich C."/>
            <person name="Clifton S.W."/>
            <person name="Schuster L.N."/>
            <person name="Chinwalla A."/>
            <person name="Delehaunty K."/>
            <person name="Dinkelacker I."/>
            <person name="Fulton L."/>
            <person name="Fulton R."/>
            <person name="Godfrey J."/>
            <person name="Minx P."/>
            <person name="Mitreva M."/>
            <person name="Roeseler W."/>
            <person name="Tian H."/>
            <person name="Witte H."/>
            <person name="Yang S.P."/>
            <person name="Wilson R.K."/>
            <person name="Sommer R.J."/>
        </authorList>
    </citation>
    <scope>NUCLEOTIDE SEQUENCE [LARGE SCALE GENOMIC DNA]</scope>
    <source>
        <strain evidence="4">PS312</strain>
    </source>
</reference>
<accession>A0A8R1UAJ0</accession>
<feature type="coiled-coil region" evidence="1">
    <location>
        <begin position="240"/>
        <end position="334"/>
    </location>
</feature>
<protein>
    <submittedName>
        <fullName evidence="3">Uncharacterized protein</fullName>
    </submittedName>
</protein>
<accession>A0A2A6BYD6</accession>
<gene>
    <name evidence="3" type="primary">WBGene00105629</name>
</gene>
<evidence type="ECO:0000313" key="4">
    <source>
        <dbReference type="Proteomes" id="UP000005239"/>
    </source>
</evidence>
<evidence type="ECO:0000313" key="3">
    <source>
        <dbReference type="EnsemblMetazoa" id="PPA16075.1"/>
    </source>
</evidence>
<feature type="region of interest" description="Disordered" evidence="2">
    <location>
        <begin position="679"/>
        <end position="705"/>
    </location>
</feature>
<dbReference type="Proteomes" id="UP000005239">
    <property type="component" value="Unassembled WGS sequence"/>
</dbReference>
<keyword evidence="1" id="KW-0175">Coiled coil</keyword>
<feature type="compositionally biased region" description="Polar residues" evidence="2">
    <location>
        <begin position="679"/>
        <end position="689"/>
    </location>
</feature>
<organism evidence="3 4">
    <name type="scientific">Pristionchus pacificus</name>
    <name type="common">Parasitic nematode worm</name>
    <dbReference type="NCBI Taxonomy" id="54126"/>
    <lineage>
        <taxon>Eukaryota</taxon>
        <taxon>Metazoa</taxon>
        <taxon>Ecdysozoa</taxon>
        <taxon>Nematoda</taxon>
        <taxon>Chromadorea</taxon>
        <taxon>Rhabditida</taxon>
        <taxon>Rhabditina</taxon>
        <taxon>Diplogasteromorpha</taxon>
        <taxon>Diplogasteroidea</taxon>
        <taxon>Neodiplogasteridae</taxon>
        <taxon>Pristionchus</taxon>
    </lineage>
</organism>
<feature type="compositionally biased region" description="Basic residues" evidence="2">
    <location>
        <begin position="690"/>
        <end position="705"/>
    </location>
</feature>
<reference evidence="3" key="2">
    <citation type="submission" date="2022-06" db="UniProtKB">
        <authorList>
            <consortium name="EnsemblMetazoa"/>
        </authorList>
    </citation>
    <scope>IDENTIFICATION</scope>
    <source>
        <strain evidence="3">PS312</strain>
    </source>
</reference>
<name>A0A2A6BYD6_PRIPA</name>
<dbReference type="AlphaFoldDB" id="A0A2A6BYD6"/>
<proteinExistence type="predicted"/>
<evidence type="ECO:0000256" key="1">
    <source>
        <dbReference type="SAM" id="Coils"/>
    </source>
</evidence>
<sequence length="705" mass="82189">MTTFAERDVMKQEIIRLKIANSLMDEEMRRLQPELVKYENSVHPAARPVQTEIVSTLSLAEKTKGIKQDTSKLKLIENELASLNNNVSTLFGEVGAKVCERDSLFDEIEHATSSMNSLTIGSPQYEEDSDKVHYNVRNGSNQLLGIAGNFQERVKKKLSILADLQKSQSDLDTTIAMKQQRINVLQAQKAENASMIDLDYLDHLKAELVDLTDKTVKLNDYIAAVTKDEGQRLENLTISITECEALKKEKNELIERLEEMNSRENNTVLEMEELNKKVDVAQNKLDDFRKQREFLSNNHEIKMNELKLRTDSLIESLRSKKEIAEKDLACMKLRIVNREECLKLRKELESMGKVEPLNLSGEIESLKRQIEDTRSSITRRMGDAHYYRVLAVRVNAQVDELHESEKRKRLREERTLHERDTIATHYENEVFLLKRKMAQERVERENRLAHETRRLLEKAKERRLRKEREEKRRIEKEKEREEKRRMEKEKEQEEKKRVEKEKEERRRVEKEKEKTRKMKEEEEKKLKRMKEDNEKKKKKEESKSGIIDLVHNKNVASGIVSQVQLRRMNMEAAASIPFSSNDHLPTGIKARSHSIPKKSMVIFDDDSSEDDDDDMSDFLLDESARVMPKVPEKYAGSPPRVNNSYNPFELSFADVQSSTPIRNIKNPTPAFDISFNQVVTSTPQIQRGSKSNKRQTRARGKKRTK</sequence>